<feature type="transmembrane region" description="Helical" evidence="5">
    <location>
        <begin position="790"/>
        <end position="811"/>
    </location>
</feature>
<feature type="transmembrane region" description="Helical" evidence="5">
    <location>
        <begin position="982"/>
        <end position="1003"/>
    </location>
</feature>
<feature type="transmembrane region" description="Helical" evidence="5">
    <location>
        <begin position="905"/>
        <end position="924"/>
    </location>
</feature>
<dbReference type="Proteomes" id="UP001642484">
    <property type="component" value="Unassembled WGS sequence"/>
</dbReference>
<keyword evidence="2" id="KW-0285">Flavoprotein</keyword>
<dbReference type="SUPFAM" id="SSF51905">
    <property type="entry name" value="FAD/NAD(P)-binding domain"/>
    <property type="match status" value="1"/>
</dbReference>
<feature type="transmembrane region" description="Helical" evidence="5">
    <location>
        <begin position="861"/>
        <end position="885"/>
    </location>
</feature>
<keyword evidence="8" id="KW-1185">Reference proteome</keyword>
<dbReference type="PRINTS" id="PR00420">
    <property type="entry name" value="RNGMNOXGNASE"/>
</dbReference>
<keyword evidence="3" id="KW-0274">FAD</keyword>
<evidence type="ECO:0000313" key="8">
    <source>
        <dbReference type="Proteomes" id="UP001642484"/>
    </source>
</evidence>
<comment type="caution">
    <text evidence="7">The sequence shown here is derived from an EMBL/GenBank/DDBJ whole genome shotgun (WGS) entry which is preliminary data.</text>
</comment>
<feature type="transmembrane region" description="Helical" evidence="5">
    <location>
        <begin position="817"/>
        <end position="841"/>
    </location>
</feature>
<reference evidence="7 8" key="1">
    <citation type="submission" date="2024-02" db="EMBL/GenBank/DDBJ databases">
        <authorList>
            <person name="Chen Y."/>
            <person name="Shah S."/>
            <person name="Dougan E. K."/>
            <person name="Thang M."/>
            <person name="Chan C."/>
        </authorList>
    </citation>
    <scope>NUCLEOTIDE SEQUENCE [LARGE SCALE GENOMIC DNA]</scope>
</reference>
<dbReference type="Gene3D" id="3.50.50.60">
    <property type="entry name" value="FAD/NAD(P)-binding domain"/>
    <property type="match status" value="1"/>
</dbReference>
<protein>
    <recommendedName>
        <fullName evidence="6">FAD-binding domain-containing protein</fullName>
    </recommendedName>
</protein>
<keyword evidence="5" id="KW-1133">Transmembrane helix</keyword>
<evidence type="ECO:0000256" key="4">
    <source>
        <dbReference type="ARBA" id="ARBA00023002"/>
    </source>
</evidence>
<keyword evidence="5" id="KW-0812">Transmembrane</keyword>
<feature type="transmembrane region" description="Helical" evidence="5">
    <location>
        <begin position="747"/>
        <end position="769"/>
    </location>
</feature>
<feature type="domain" description="FAD-binding" evidence="6">
    <location>
        <begin position="86"/>
        <end position="272"/>
    </location>
</feature>
<name>A0ABP0J690_9DINO</name>
<evidence type="ECO:0000256" key="5">
    <source>
        <dbReference type="SAM" id="Phobius"/>
    </source>
</evidence>
<evidence type="ECO:0000256" key="1">
    <source>
        <dbReference type="ARBA" id="ARBA00001974"/>
    </source>
</evidence>
<dbReference type="PANTHER" id="PTHR46496">
    <property type="match status" value="1"/>
</dbReference>
<dbReference type="EMBL" id="CAXAMN010004503">
    <property type="protein sequence ID" value="CAK9009729.1"/>
    <property type="molecule type" value="Genomic_DNA"/>
</dbReference>
<keyword evidence="5" id="KW-0472">Membrane</keyword>
<comment type="cofactor">
    <cofactor evidence="1">
        <name>FAD</name>
        <dbReference type="ChEBI" id="CHEBI:57692"/>
    </cofactor>
</comment>
<feature type="domain" description="FAD-binding" evidence="6">
    <location>
        <begin position="406"/>
        <end position="450"/>
    </location>
</feature>
<dbReference type="PANTHER" id="PTHR46496:SF1">
    <property type="entry name" value="ZEAXANTHIN EPOXIDASE, CHLOROPLASTIC"/>
    <property type="match status" value="1"/>
</dbReference>
<keyword evidence="4" id="KW-0560">Oxidoreductase</keyword>
<organism evidence="7 8">
    <name type="scientific">Durusdinium trenchii</name>
    <dbReference type="NCBI Taxonomy" id="1381693"/>
    <lineage>
        <taxon>Eukaryota</taxon>
        <taxon>Sar</taxon>
        <taxon>Alveolata</taxon>
        <taxon>Dinophyceae</taxon>
        <taxon>Suessiales</taxon>
        <taxon>Symbiodiniaceae</taxon>
        <taxon>Durusdinium</taxon>
    </lineage>
</organism>
<dbReference type="InterPro" id="IPR036188">
    <property type="entry name" value="FAD/NAD-bd_sf"/>
</dbReference>
<sequence length="1121" mass="124482">MALSPAFVAPSVVASPLSAPAVAERTVGSSGSRSQVSAQTVAALAAVGAIAGRGRKSRGTRVTRQAVVAEVGANAGERPKEGKPLKVIVAGGGVGGLTSAFSMLKQGWDVRVYEKTGKFARFGGPIQFASNATATLKAIDERLFERVMEKFTFTATRRCGIKDGLRSNGDFRMTDVFDPSYFTNPDVPADWFISFPLKECADFFNLPYTGVINRPDLQDILLDECKSQKEDFIVNGENHDKGVTVKLSDGTTEEADLLVGADGIWSAVRAQMYNEGGVKERSKDGKSIQGCRYSGYTVFAGETVLEVPDYYECGYKVYIGPQRYFVTSDVGDGRIQWYAFCALPPGTHKAGDTWAGEGGDAKKGADVISYLKGLHEGWSSEVFYVLDNTDAESVEQRDLYDRLPEFFRSWADGNVVLMGDAVHPMMPNLGQGGCQAIEDAYELTRILAASKTYAADFDPKVTAEALQNFYRSRMPRVAGVSLMSGLASDLIINEKGTDWRSYLTLGWKPFLQFIFFPLFLFLYSNHPTGGMGDLPKRMEEEWRKRHKKSAEAGPRTVVLWIPVKDGHIEIAAFAAAKGGKKMLHQPSFFAKVNAVEEEKEKAQLVQNAEGKVPNPRDKSRAEPSAIFKVESTCKPDKEVDSIKFFVTAAAACEAMIALGRFQQVRDEMSSNLQSDWAAWLHDLTRISFERIVVSNASEVVSAVEGKVSCLAFMFVDDELLMPGLRRRPVVDAEVPLCSAAPGGTKCAWKFVLLYIVVLSSMGTCASFPVGPDEWSWPKAMSTACCMDSRALLLLRCLLAVTYVGHACYDIYTYYDSGYYWMFLTHISLWCQVVCSVCLVTATMTGMRALRNDWPTEKSEPLICRVALALFSLQLPLSFMVVTMYWSLEQPVWDLPAGYHSSYENLYVHGLQSIGVLVTFLFGRIPFRVRQWVWLMLCGVVYCTWTYLHFLLRIGNFGGCPKYPRDECPIYAVFDWHKGLHTLILGCMLILVACPLVMSIFWLLGWVRDWLDKPHSGQFEADEQADELCRGQCKLLVRSLFSLTICCKIRCWKRHSMSQLHDKPSMLQHTVCTLINHYIVRLLVCLWHHLNWVSSNGNPSGPCRGIAGAKKTLRGGLLGGVV</sequence>
<evidence type="ECO:0000259" key="6">
    <source>
        <dbReference type="Pfam" id="PF01494"/>
    </source>
</evidence>
<accession>A0ABP0J690</accession>
<feature type="transmembrane region" description="Helical" evidence="5">
    <location>
        <begin position="931"/>
        <end position="951"/>
    </location>
</feature>
<gene>
    <name evidence="7" type="ORF">CCMP2556_LOCUS9788</name>
</gene>
<evidence type="ECO:0000256" key="3">
    <source>
        <dbReference type="ARBA" id="ARBA00022827"/>
    </source>
</evidence>
<dbReference type="Pfam" id="PF01494">
    <property type="entry name" value="FAD_binding_3"/>
    <property type="match status" value="2"/>
</dbReference>
<evidence type="ECO:0000313" key="7">
    <source>
        <dbReference type="EMBL" id="CAK9009729.1"/>
    </source>
</evidence>
<dbReference type="InterPro" id="IPR002938">
    <property type="entry name" value="FAD-bd"/>
</dbReference>
<proteinExistence type="predicted"/>
<evidence type="ECO:0000256" key="2">
    <source>
        <dbReference type="ARBA" id="ARBA00022630"/>
    </source>
</evidence>